<reference evidence="2 3" key="1">
    <citation type="submission" date="2019-02" db="EMBL/GenBank/DDBJ databases">
        <title>Deep-cultivation of Planctomycetes and their phenomic and genomic characterization uncovers novel biology.</title>
        <authorList>
            <person name="Wiegand S."/>
            <person name="Jogler M."/>
            <person name="Boedeker C."/>
            <person name="Pinto D."/>
            <person name="Vollmers J."/>
            <person name="Rivas-Marin E."/>
            <person name="Kohn T."/>
            <person name="Peeters S.H."/>
            <person name="Heuer A."/>
            <person name="Rast P."/>
            <person name="Oberbeckmann S."/>
            <person name="Bunk B."/>
            <person name="Jeske O."/>
            <person name="Meyerdierks A."/>
            <person name="Storesund J.E."/>
            <person name="Kallscheuer N."/>
            <person name="Luecker S."/>
            <person name="Lage O.M."/>
            <person name="Pohl T."/>
            <person name="Merkel B.J."/>
            <person name="Hornburger P."/>
            <person name="Mueller R.-W."/>
            <person name="Bruemmer F."/>
            <person name="Labrenz M."/>
            <person name="Spormann A.M."/>
            <person name="Op den Camp H."/>
            <person name="Overmann J."/>
            <person name="Amann R."/>
            <person name="Jetten M.S.M."/>
            <person name="Mascher T."/>
            <person name="Medema M.H."/>
            <person name="Devos D.P."/>
            <person name="Kaster A.-K."/>
            <person name="Ovreas L."/>
            <person name="Rohde M."/>
            <person name="Galperin M.Y."/>
            <person name="Jogler C."/>
        </authorList>
    </citation>
    <scope>NUCLEOTIDE SEQUENCE [LARGE SCALE GENOMIC DNA]</scope>
    <source>
        <strain evidence="2 3">Pla85_3_4</strain>
    </source>
</reference>
<dbReference type="PROSITE" id="PS50234">
    <property type="entry name" value="VWFA"/>
    <property type="match status" value="1"/>
</dbReference>
<proteinExistence type="predicted"/>
<dbReference type="InterPro" id="IPR002035">
    <property type="entry name" value="VWF_A"/>
</dbReference>
<dbReference type="EMBL" id="CP036433">
    <property type="protein sequence ID" value="QDU93255.1"/>
    <property type="molecule type" value="Genomic_DNA"/>
</dbReference>
<evidence type="ECO:0000313" key="3">
    <source>
        <dbReference type="Proteomes" id="UP000317648"/>
    </source>
</evidence>
<evidence type="ECO:0000313" key="2">
    <source>
        <dbReference type="EMBL" id="QDU93255.1"/>
    </source>
</evidence>
<dbReference type="KEGG" id="lcre:Pla8534_10340"/>
<gene>
    <name evidence="2" type="ORF">Pla8534_10340</name>
</gene>
<organism evidence="2 3">
    <name type="scientific">Lignipirellula cremea</name>
    <dbReference type="NCBI Taxonomy" id="2528010"/>
    <lineage>
        <taxon>Bacteria</taxon>
        <taxon>Pseudomonadati</taxon>
        <taxon>Planctomycetota</taxon>
        <taxon>Planctomycetia</taxon>
        <taxon>Pirellulales</taxon>
        <taxon>Pirellulaceae</taxon>
        <taxon>Lignipirellula</taxon>
    </lineage>
</organism>
<sequence>MPYQREISRDNKACILFLLDQSFSMEEPLGGSDRRKCDELAAAVNGWLHNMAIRASGDEGIRDWMDVGVIGYRTDQQAQPIIEPSLTGPLAGRQLVSISDIGNHPARIDSSVQRLQDEETGEWMEIPTDNPIWVDPIMEGSTPMCHVLHYAYGVLQNWIAGHPNSFPPIVIHITDGESQDGDPIPYAQAVTSLATNDGNVLLFNCHLSMTAGDPVVFPSVEQGMPDPLAHVLFQMSSVLPEPFYRSAAAEGFNVQPGARGMAFNADMVVLINFLDMGTRAAVQLR</sequence>
<dbReference type="AlphaFoldDB" id="A0A518DN41"/>
<name>A0A518DN41_9BACT</name>
<dbReference type="InterPro" id="IPR036465">
    <property type="entry name" value="vWFA_dom_sf"/>
</dbReference>
<dbReference type="SMART" id="SM00327">
    <property type="entry name" value="VWA"/>
    <property type="match status" value="1"/>
</dbReference>
<dbReference type="Proteomes" id="UP000317648">
    <property type="component" value="Chromosome"/>
</dbReference>
<protein>
    <recommendedName>
        <fullName evidence="1">VWFA domain-containing protein</fullName>
    </recommendedName>
</protein>
<dbReference type="SUPFAM" id="SSF53300">
    <property type="entry name" value="vWA-like"/>
    <property type="match status" value="1"/>
</dbReference>
<accession>A0A518DN41</accession>
<feature type="domain" description="VWFA" evidence="1">
    <location>
        <begin position="14"/>
        <end position="203"/>
    </location>
</feature>
<evidence type="ECO:0000259" key="1">
    <source>
        <dbReference type="PROSITE" id="PS50234"/>
    </source>
</evidence>
<dbReference type="RefSeq" id="WP_145049902.1">
    <property type="nucleotide sequence ID" value="NZ_CP036433.1"/>
</dbReference>
<dbReference type="OrthoDB" id="7605323at2"/>
<dbReference type="Gene3D" id="3.40.50.410">
    <property type="entry name" value="von Willebrand factor, type A domain"/>
    <property type="match status" value="1"/>
</dbReference>
<keyword evidence="3" id="KW-1185">Reference proteome</keyword>